<accession>C1DW48</accession>
<dbReference type="Proteomes" id="UP000001369">
    <property type="component" value="Chromosome"/>
</dbReference>
<reference evidence="2 3" key="1">
    <citation type="journal article" date="2009" name="J. Bacteriol.">
        <title>Complete and draft genome sequences of six members of the Aquificales.</title>
        <authorList>
            <person name="Reysenbach A.L."/>
            <person name="Hamamura N."/>
            <person name="Podar M."/>
            <person name="Griffiths E."/>
            <person name="Ferreira S."/>
            <person name="Hochstein R."/>
            <person name="Heidelberg J."/>
            <person name="Johnson J."/>
            <person name="Mead D."/>
            <person name="Pohorille A."/>
            <person name="Sarmiento M."/>
            <person name="Schweighofer K."/>
            <person name="Seshadri R."/>
            <person name="Voytek M.A."/>
        </authorList>
    </citation>
    <scope>NUCLEOTIDE SEQUENCE [LARGE SCALE GENOMIC DNA]</scope>
    <source>
        <strain evidence="3">Az-Fu1 / DSM 15241 / OCM 825</strain>
    </source>
</reference>
<dbReference type="OrthoDB" id="14286at2"/>
<dbReference type="InterPro" id="IPR004860">
    <property type="entry name" value="LAGLIDADG_dom"/>
</dbReference>
<dbReference type="Pfam" id="PF00961">
    <property type="entry name" value="LAGLIDADG_1"/>
    <property type="match status" value="1"/>
</dbReference>
<dbReference type="Gene3D" id="3.10.28.10">
    <property type="entry name" value="Homing endonucleases"/>
    <property type="match status" value="1"/>
</dbReference>
<gene>
    <name evidence="2" type="ordered locus">SULAZ_1368</name>
</gene>
<keyword evidence="3" id="KW-1185">Reference proteome</keyword>
<dbReference type="HOGENOM" id="CLU_1814835_0_0_0"/>
<dbReference type="STRING" id="204536.SULAZ_1368"/>
<dbReference type="EMBL" id="CP001229">
    <property type="protein sequence ID" value="ACN99756.1"/>
    <property type="molecule type" value="Genomic_DNA"/>
</dbReference>
<dbReference type="RefSeq" id="WP_012675064.1">
    <property type="nucleotide sequence ID" value="NC_012438.1"/>
</dbReference>
<dbReference type="AlphaFoldDB" id="C1DW48"/>
<name>C1DW48_SULAA</name>
<feature type="domain" description="Homing endonuclease LAGLIDADG" evidence="1">
    <location>
        <begin position="12"/>
        <end position="87"/>
    </location>
</feature>
<protein>
    <recommendedName>
        <fullName evidence="1">Homing endonuclease LAGLIDADG domain-containing protein</fullName>
    </recommendedName>
</protein>
<dbReference type="GO" id="GO:0004519">
    <property type="term" value="F:endonuclease activity"/>
    <property type="evidence" value="ECO:0007669"/>
    <property type="project" value="InterPro"/>
</dbReference>
<proteinExistence type="predicted"/>
<organism evidence="2 3">
    <name type="scientific">Sulfurihydrogenibium azorense (strain DSM 15241 / OCM 825 / Az-Fu1)</name>
    <dbReference type="NCBI Taxonomy" id="204536"/>
    <lineage>
        <taxon>Bacteria</taxon>
        <taxon>Pseudomonadati</taxon>
        <taxon>Aquificota</taxon>
        <taxon>Aquificia</taxon>
        <taxon>Aquificales</taxon>
        <taxon>Hydrogenothermaceae</taxon>
        <taxon>Sulfurihydrogenibium</taxon>
    </lineage>
</organism>
<evidence type="ECO:0000259" key="1">
    <source>
        <dbReference type="Pfam" id="PF00961"/>
    </source>
</evidence>
<dbReference type="KEGG" id="saf:SULAZ_1368"/>
<sequence>MEEKQALLFYTAGLFDSGGKISFRKDQRSKTSIYLHITLKAKSQDALKPIKETFGGSLRKNRKKVYLTLTHKKARDFLKTIKDYTVSSREEIENALKLFEVKFSNQFEKERRKKVLKDVVKEFKNTKVKHGRSSVRKFVEG</sequence>
<evidence type="ECO:0000313" key="2">
    <source>
        <dbReference type="EMBL" id="ACN99756.1"/>
    </source>
</evidence>
<dbReference type="SUPFAM" id="SSF55608">
    <property type="entry name" value="Homing endonucleases"/>
    <property type="match status" value="1"/>
</dbReference>
<dbReference type="InterPro" id="IPR027434">
    <property type="entry name" value="Homing_endonucl"/>
</dbReference>
<evidence type="ECO:0000313" key="3">
    <source>
        <dbReference type="Proteomes" id="UP000001369"/>
    </source>
</evidence>